<comment type="caution">
    <text evidence="1">The sequence shown here is derived from an EMBL/GenBank/DDBJ whole genome shotgun (WGS) entry which is preliminary data.</text>
</comment>
<name>A0A3A6Q350_9EURY</name>
<keyword evidence="2" id="KW-1185">Reference proteome</keyword>
<evidence type="ECO:0000313" key="1">
    <source>
        <dbReference type="EMBL" id="RJX50309.1"/>
    </source>
</evidence>
<evidence type="ECO:0000313" key="2">
    <source>
        <dbReference type="Proteomes" id="UP000281564"/>
    </source>
</evidence>
<organism evidence="1 2">
    <name type="scientific">Halonotius pteroides</name>
    <dbReference type="NCBI Taxonomy" id="268735"/>
    <lineage>
        <taxon>Archaea</taxon>
        <taxon>Methanobacteriati</taxon>
        <taxon>Methanobacteriota</taxon>
        <taxon>Stenosarchaea group</taxon>
        <taxon>Halobacteria</taxon>
        <taxon>Halobacteriales</taxon>
        <taxon>Haloferacaceae</taxon>
        <taxon>Halonotius</taxon>
    </lineage>
</organism>
<sequence>MEIVTLVFCPDDIKTPTRTRTESSIDCNGQLRLWIKPTVETVMTDEWFSVKEDVSNVYERVVVDWAGITSQISHRQARTLLAS</sequence>
<dbReference type="AlphaFoldDB" id="A0A3A6Q350"/>
<accession>A0A3A6Q350</accession>
<dbReference type="Proteomes" id="UP000281564">
    <property type="component" value="Unassembled WGS sequence"/>
</dbReference>
<reference evidence="1 2" key="1">
    <citation type="submission" date="2018-06" db="EMBL/GenBank/DDBJ databases">
        <title>Halonotius sp. F13-13 a new haloarchaeeon isolated from a solar saltern from Isla Cristina, Huelva, Spain.</title>
        <authorList>
            <person name="Duran-Viseras A."/>
            <person name="Sanchez-Porro C."/>
            <person name="Ventosa A."/>
        </authorList>
    </citation>
    <scope>NUCLEOTIDE SEQUENCE [LARGE SCALE GENOMIC DNA]</scope>
    <source>
        <strain evidence="1 2">CECT 7525</strain>
    </source>
</reference>
<protein>
    <submittedName>
        <fullName evidence="1">Uncharacterized protein</fullName>
    </submittedName>
</protein>
<proteinExistence type="predicted"/>
<dbReference type="EMBL" id="QMDW01000006">
    <property type="protein sequence ID" value="RJX50309.1"/>
    <property type="molecule type" value="Genomic_DNA"/>
</dbReference>
<gene>
    <name evidence="1" type="ORF">DP106_05235</name>
</gene>